<feature type="region of interest" description="Disordered" evidence="1">
    <location>
        <begin position="140"/>
        <end position="161"/>
    </location>
</feature>
<feature type="region of interest" description="Disordered" evidence="1">
    <location>
        <begin position="441"/>
        <end position="474"/>
    </location>
</feature>
<evidence type="ECO:0000256" key="1">
    <source>
        <dbReference type="SAM" id="MobiDB-lite"/>
    </source>
</evidence>
<dbReference type="Proteomes" id="UP000006352">
    <property type="component" value="Unassembled WGS sequence"/>
</dbReference>
<evidence type="ECO:0000313" key="2">
    <source>
        <dbReference type="EMBL" id="CCM05646.1"/>
    </source>
</evidence>
<organism evidence="2 3">
    <name type="scientific">Fibroporia radiculosa</name>
    <dbReference type="NCBI Taxonomy" id="599839"/>
    <lineage>
        <taxon>Eukaryota</taxon>
        <taxon>Fungi</taxon>
        <taxon>Dikarya</taxon>
        <taxon>Basidiomycota</taxon>
        <taxon>Agaricomycotina</taxon>
        <taxon>Agaricomycetes</taxon>
        <taxon>Polyporales</taxon>
        <taxon>Fibroporiaceae</taxon>
        <taxon>Fibroporia</taxon>
    </lineage>
</organism>
<feature type="compositionally biased region" description="Basic and acidic residues" evidence="1">
    <location>
        <begin position="365"/>
        <end position="378"/>
    </location>
</feature>
<dbReference type="InParanoid" id="J4IC20"/>
<feature type="compositionally biased region" description="Basic and acidic residues" evidence="1">
    <location>
        <begin position="339"/>
        <end position="350"/>
    </location>
</feature>
<dbReference type="AlphaFoldDB" id="J4IC20"/>
<reference evidence="2 3" key="1">
    <citation type="journal article" date="2012" name="Appl. Environ. Microbiol.">
        <title>Short-read sequencing for genomic analysis of the brown rot fungus Fibroporia radiculosa.</title>
        <authorList>
            <person name="Tang J.D."/>
            <person name="Perkins A.D."/>
            <person name="Sonstegard T.S."/>
            <person name="Schroeder S.G."/>
            <person name="Burgess S.C."/>
            <person name="Diehl S.V."/>
        </authorList>
    </citation>
    <scope>NUCLEOTIDE SEQUENCE [LARGE SCALE GENOMIC DNA]</scope>
    <source>
        <strain evidence="2 3">TFFH 294</strain>
    </source>
</reference>
<feature type="compositionally biased region" description="Polar residues" evidence="1">
    <location>
        <begin position="141"/>
        <end position="151"/>
    </location>
</feature>
<dbReference type="EMBL" id="HE797199">
    <property type="protein sequence ID" value="CCM05646.1"/>
    <property type="molecule type" value="Genomic_DNA"/>
</dbReference>
<keyword evidence="3" id="KW-1185">Reference proteome</keyword>
<feature type="compositionally biased region" description="Low complexity" evidence="1">
    <location>
        <begin position="393"/>
        <end position="408"/>
    </location>
</feature>
<dbReference type="OrthoDB" id="3240950at2759"/>
<protein>
    <submittedName>
        <fullName evidence="2">Uncharacterized protein</fullName>
    </submittedName>
</protein>
<feature type="compositionally biased region" description="Basic and acidic residues" evidence="1">
    <location>
        <begin position="462"/>
        <end position="474"/>
    </location>
</feature>
<dbReference type="RefSeq" id="XP_012184929.1">
    <property type="nucleotide sequence ID" value="XM_012329539.1"/>
</dbReference>
<evidence type="ECO:0000313" key="3">
    <source>
        <dbReference type="Proteomes" id="UP000006352"/>
    </source>
</evidence>
<gene>
    <name evidence="2" type="ORF">FIBRA_07876</name>
</gene>
<sequence length="474" mass="53907">MPRLFPNLGRSSKENARGEYAYYEDCDPQHGQYGYGYDEQAYEAMPRAPSAWRRVLSRKSKTGGRAYYGEGEIPGFQRSRSYRATVEDYPESRPGMHYAASDDTESYVNIPSRAHSPVPIVQRESSLSRLQEAFADHGTYSPATLESSTPQPHRATPRQMPQARPVQLSTIHEARHEPRLVSSSTTPLEGIRPDVMRTSTRRRPSRHVRPTFMEPEEVEVQYVESEAPAVQWGHQTAHPEEYPSVVVVVQRGRHGEKDTYYIIPGGAPVIFEDDNGNEITRVGDFSGNYIPQPTRPVIVQDEYGRELCRAGFDDNGVFGGSHSSNYYGGQRSRHRSRPRRDDRYDSERGGSYRSHRYQNYGYDNYDEREYGRRDYHDPYEDDGSPQVVFVDPSNSSSSGSHRSTSRHGVTNYRHEDVGPRIAFKDRYHGLETVMSDILNSPIGSRRMNPDPRISLTSTITVTDRDSVPAEPART</sequence>
<dbReference type="HOGENOM" id="CLU_576223_0_0_1"/>
<feature type="region of interest" description="Disordered" evidence="1">
    <location>
        <begin position="319"/>
        <end position="411"/>
    </location>
</feature>
<name>J4IC20_9APHY</name>
<accession>J4IC20</accession>
<dbReference type="GeneID" id="24100557"/>
<proteinExistence type="predicted"/>